<dbReference type="Proteomes" id="UP000001058">
    <property type="component" value="Unassembled WGS sequence"/>
</dbReference>
<keyword evidence="3" id="KW-0862">Zinc</keyword>
<feature type="compositionally biased region" description="Acidic residues" evidence="5">
    <location>
        <begin position="196"/>
        <end position="220"/>
    </location>
</feature>
<protein>
    <recommendedName>
        <fullName evidence="6">PHD-type domain-containing protein</fullName>
    </recommendedName>
</protein>
<evidence type="ECO:0000313" key="8">
    <source>
        <dbReference type="Proteomes" id="UP000001058"/>
    </source>
</evidence>
<dbReference type="InterPro" id="IPR001965">
    <property type="entry name" value="Znf_PHD"/>
</dbReference>
<dbReference type="Pfam" id="PF13831">
    <property type="entry name" value="PHD_2"/>
    <property type="match status" value="1"/>
</dbReference>
<evidence type="ECO:0000313" key="7">
    <source>
        <dbReference type="EMBL" id="EFJ40096.1"/>
    </source>
</evidence>
<dbReference type="Gene3D" id="3.30.40.10">
    <property type="entry name" value="Zinc/RING finger domain, C3HC4 (zinc finger)"/>
    <property type="match status" value="1"/>
</dbReference>
<proteinExistence type="predicted"/>
<evidence type="ECO:0000256" key="1">
    <source>
        <dbReference type="ARBA" id="ARBA00022723"/>
    </source>
</evidence>
<dbReference type="SUPFAM" id="SSF57903">
    <property type="entry name" value="FYVE/PHD zinc finger"/>
    <property type="match status" value="1"/>
</dbReference>
<dbReference type="SMART" id="SM00249">
    <property type="entry name" value="PHD"/>
    <property type="match status" value="1"/>
</dbReference>
<evidence type="ECO:0000256" key="4">
    <source>
        <dbReference type="PROSITE-ProRule" id="PRU00146"/>
    </source>
</evidence>
<sequence length="269" mass="29956">MKREDRLEKPRGAEVLCSKVMNEPWYDREPDAPEFIDVSPQKIKPHLSQDVKLGGSMMVYVQPPGKEAGGRDCAAMEAKYEVLEKPGPKGEPLGRVNVANIRNYMVSSRKYKAEVLSGDTVELWPTTKANYFMMGLIKEVCWVCEKETGDPGNGLAYICEGCNKSVHAKCAGLRRELREDEDFFCRRCRPTVAEDVIGEEDEEEGEEDEDEEEGEEEEEFATTGKSRGTGRGKDAVKGGNKGKKRKAAKGVEGDIANPKAIKRRNKTSS</sequence>
<keyword evidence="2 4" id="KW-0863">Zinc-finger</keyword>
<dbReference type="InterPro" id="IPR011011">
    <property type="entry name" value="Znf_FYVE_PHD"/>
</dbReference>
<evidence type="ECO:0000256" key="5">
    <source>
        <dbReference type="SAM" id="MobiDB-lite"/>
    </source>
</evidence>
<organism evidence="8">
    <name type="scientific">Volvox carteri f. nagariensis</name>
    <dbReference type="NCBI Taxonomy" id="3068"/>
    <lineage>
        <taxon>Eukaryota</taxon>
        <taxon>Viridiplantae</taxon>
        <taxon>Chlorophyta</taxon>
        <taxon>core chlorophytes</taxon>
        <taxon>Chlorophyceae</taxon>
        <taxon>CS clade</taxon>
        <taxon>Chlamydomonadales</taxon>
        <taxon>Volvocaceae</taxon>
        <taxon>Volvox</taxon>
    </lineage>
</organism>
<dbReference type="InParanoid" id="D8UJJ8"/>
<dbReference type="GeneID" id="9621137"/>
<dbReference type="InterPro" id="IPR019787">
    <property type="entry name" value="Znf_PHD-finger"/>
</dbReference>
<dbReference type="GO" id="GO:0008270">
    <property type="term" value="F:zinc ion binding"/>
    <property type="evidence" value="ECO:0007669"/>
    <property type="project" value="UniProtKB-KW"/>
</dbReference>
<name>D8UJJ8_VOLCA</name>
<accession>D8UJJ8</accession>
<gene>
    <name evidence="7" type="ORF">VOLCADRAFT_100158</name>
</gene>
<dbReference type="STRING" id="3068.D8UJJ8"/>
<keyword evidence="8" id="KW-1185">Reference proteome</keyword>
<dbReference type="RefSeq" id="XP_002958845.1">
    <property type="nucleotide sequence ID" value="XM_002958799.1"/>
</dbReference>
<dbReference type="PROSITE" id="PS50016">
    <property type="entry name" value="ZF_PHD_2"/>
    <property type="match status" value="1"/>
</dbReference>
<feature type="region of interest" description="Disordered" evidence="5">
    <location>
        <begin position="195"/>
        <end position="269"/>
    </location>
</feature>
<dbReference type="AlphaFoldDB" id="D8UJJ8"/>
<keyword evidence="1" id="KW-0479">Metal-binding</keyword>
<evidence type="ECO:0000259" key="6">
    <source>
        <dbReference type="PROSITE" id="PS50016"/>
    </source>
</evidence>
<dbReference type="InterPro" id="IPR013083">
    <property type="entry name" value="Znf_RING/FYVE/PHD"/>
</dbReference>
<dbReference type="OrthoDB" id="539408at2759"/>
<evidence type="ECO:0000256" key="2">
    <source>
        <dbReference type="ARBA" id="ARBA00022771"/>
    </source>
</evidence>
<feature type="domain" description="PHD-type" evidence="6">
    <location>
        <begin position="138"/>
        <end position="191"/>
    </location>
</feature>
<feature type="compositionally biased region" description="Basic residues" evidence="5">
    <location>
        <begin position="260"/>
        <end position="269"/>
    </location>
</feature>
<evidence type="ECO:0000256" key="3">
    <source>
        <dbReference type="ARBA" id="ARBA00022833"/>
    </source>
</evidence>
<reference evidence="7 8" key="1">
    <citation type="journal article" date="2010" name="Science">
        <title>Genomic analysis of organismal complexity in the multicellular green alga Volvox carteri.</title>
        <authorList>
            <person name="Prochnik S.E."/>
            <person name="Umen J."/>
            <person name="Nedelcu A.M."/>
            <person name="Hallmann A."/>
            <person name="Miller S.M."/>
            <person name="Nishii I."/>
            <person name="Ferris P."/>
            <person name="Kuo A."/>
            <person name="Mitros T."/>
            <person name="Fritz-Laylin L.K."/>
            <person name="Hellsten U."/>
            <person name="Chapman J."/>
            <person name="Simakov O."/>
            <person name="Rensing S.A."/>
            <person name="Terry A."/>
            <person name="Pangilinan J."/>
            <person name="Kapitonov V."/>
            <person name="Jurka J."/>
            <person name="Salamov A."/>
            <person name="Shapiro H."/>
            <person name="Schmutz J."/>
            <person name="Grimwood J."/>
            <person name="Lindquist E."/>
            <person name="Lucas S."/>
            <person name="Grigoriev I.V."/>
            <person name="Schmitt R."/>
            <person name="Kirk D."/>
            <person name="Rokhsar D.S."/>
        </authorList>
    </citation>
    <scope>NUCLEOTIDE SEQUENCE [LARGE SCALE GENOMIC DNA]</scope>
    <source>
        <strain evidence="8">f. Nagariensis / Eve</strain>
    </source>
</reference>
<dbReference type="KEGG" id="vcn:VOLCADRAFT_100158"/>
<dbReference type="EMBL" id="GL378428">
    <property type="protein sequence ID" value="EFJ40096.1"/>
    <property type="molecule type" value="Genomic_DNA"/>
</dbReference>